<comment type="caution">
    <text evidence="1">The sequence shown here is derived from an EMBL/GenBank/DDBJ whole genome shotgun (WGS) entry which is preliminary data.</text>
</comment>
<organism evidence="1 2">
    <name type="scientific">Hyphococcus luteus</name>
    <dbReference type="NCBI Taxonomy" id="2058213"/>
    <lineage>
        <taxon>Bacteria</taxon>
        <taxon>Pseudomonadati</taxon>
        <taxon>Pseudomonadota</taxon>
        <taxon>Alphaproteobacteria</taxon>
        <taxon>Parvularculales</taxon>
        <taxon>Parvularculaceae</taxon>
        <taxon>Hyphococcus</taxon>
    </lineage>
</organism>
<name>A0A2S7K1T2_9PROT</name>
<accession>A0A2S7K1T2</accession>
<proteinExistence type="predicted"/>
<reference evidence="1 2" key="1">
    <citation type="submission" date="2017-12" db="EMBL/GenBank/DDBJ databases">
        <authorList>
            <person name="Hurst M.R.H."/>
        </authorList>
    </citation>
    <scope>NUCLEOTIDE SEQUENCE [LARGE SCALE GENOMIC DNA]</scope>
    <source>
        <strain evidence="1 2">SY-3-19</strain>
    </source>
</reference>
<dbReference type="AlphaFoldDB" id="A0A2S7K1T2"/>
<evidence type="ECO:0000313" key="2">
    <source>
        <dbReference type="Proteomes" id="UP000239504"/>
    </source>
</evidence>
<sequence length="121" mass="13302">MSAWENIYEIEMETFCPDIAPSATESAFVRLHPGTGAKGRIDNKTPFFISLKATVSWDTVFEEIPRQAVDLYLESNITSLEAFLGKNGLDKTIFQPLISLGLGEEGTVKIISERGGHPKNG</sequence>
<keyword evidence="2" id="KW-1185">Reference proteome</keyword>
<dbReference type="EMBL" id="PJCH01000015">
    <property type="protein sequence ID" value="PQA86457.1"/>
    <property type="molecule type" value="Genomic_DNA"/>
</dbReference>
<dbReference type="Proteomes" id="UP000239504">
    <property type="component" value="Unassembled WGS sequence"/>
</dbReference>
<evidence type="ECO:0000313" key="1">
    <source>
        <dbReference type="EMBL" id="PQA86457.1"/>
    </source>
</evidence>
<protein>
    <submittedName>
        <fullName evidence="1">Uncharacterized protein</fullName>
    </submittedName>
</protein>
<gene>
    <name evidence="1" type="ORF">CW354_19195</name>
</gene>